<dbReference type="AlphaFoldDB" id="A0AAU9KIG9"/>
<reference evidence="2" key="1">
    <citation type="submission" date="2021-09" db="EMBL/GenBank/DDBJ databases">
        <authorList>
            <consortium name="AG Swart"/>
            <person name="Singh M."/>
            <person name="Singh A."/>
            <person name="Seah K."/>
            <person name="Emmerich C."/>
        </authorList>
    </citation>
    <scope>NUCLEOTIDE SEQUENCE</scope>
    <source>
        <strain evidence="2">ATCC30299</strain>
    </source>
</reference>
<proteinExistence type="predicted"/>
<keyword evidence="3" id="KW-1185">Reference proteome</keyword>
<name>A0AAU9KIG9_9CILI</name>
<organism evidence="2 3">
    <name type="scientific">Blepharisma stoltei</name>
    <dbReference type="NCBI Taxonomy" id="1481888"/>
    <lineage>
        <taxon>Eukaryota</taxon>
        <taxon>Sar</taxon>
        <taxon>Alveolata</taxon>
        <taxon>Ciliophora</taxon>
        <taxon>Postciliodesmatophora</taxon>
        <taxon>Heterotrichea</taxon>
        <taxon>Heterotrichida</taxon>
        <taxon>Blepharismidae</taxon>
        <taxon>Blepharisma</taxon>
    </lineage>
</organism>
<comment type="caution">
    <text evidence="2">The sequence shown here is derived from an EMBL/GenBank/DDBJ whole genome shotgun (WGS) entry which is preliminary data.</text>
</comment>
<accession>A0AAU9KIG9</accession>
<feature type="compositionally biased region" description="Polar residues" evidence="1">
    <location>
        <begin position="47"/>
        <end position="58"/>
    </location>
</feature>
<evidence type="ECO:0000256" key="1">
    <source>
        <dbReference type="SAM" id="MobiDB-lite"/>
    </source>
</evidence>
<feature type="region of interest" description="Disordered" evidence="1">
    <location>
        <begin position="47"/>
        <end position="74"/>
    </location>
</feature>
<dbReference type="Proteomes" id="UP001162131">
    <property type="component" value="Unassembled WGS sequence"/>
</dbReference>
<protein>
    <submittedName>
        <fullName evidence="2">Uncharacterized protein</fullName>
    </submittedName>
</protein>
<evidence type="ECO:0000313" key="3">
    <source>
        <dbReference type="Proteomes" id="UP001162131"/>
    </source>
</evidence>
<gene>
    <name evidence="2" type="ORF">BSTOLATCC_MIC57934</name>
</gene>
<sequence>MNKRSSFDEVLLYDPQRIYSVNTNIRKSNLYSKYIWTHNLHSLNRVSKPTTRLQSPASQEKPKPTKNRHARSQSELIQVETLTLPRLTSSQLSAEKQPNENLTSEQITLDDKIKAKNVKRKEITLTETLSGHFDTIKKMVALRKSESEIDFKINELVKDARGKRLLNAQKYEETERNLFDPKNVFSEGTKKSSQDFLNLIMNVHKEMSPESHKVIISNTISSPPRNNIKQKSIKINFNDEKPITKGKILEFKMRERESFTRSKTYGKTFMRIPFTLFREPTEEQNKNS</sequence>
<dbReference type="EMBL" id="CAJZBQ010000056">
    <property type="protein sequence ID" value="CAG9333114.1"/>
    <property type="molecule type" value="Genomic_DNA"/>
</dbReference>
<evidence type="ECO:0000313" key="2">
    <source>
        <dbReference type="EMBL" id="CAG9333114.1"/>
    </source>
</evidence>